<dbReference type="SUPFAM" id="SSF46626">
    <property type="entry name" value="Cytochrome c"/>
    <property type="match status" value="1"/>
</dbReference>
<dbReference type="AlphaFoldDB" id="A0A4R9K0U5"/>
<dbReference type="RefSeq" id="WP_135650988.1">
    <property type="nucleotide sequence ID" value="NZ_RQGF01000035.1"/>
</dbReference>
<keyword evidence="2 4" id="KW-0479">Metal-binding</keyword>
<name>A0A4R9K0U5_9LEPT</name>
<dbReference type="GO" id="GO:0046872">
    <property type="term" value="F:metal ion binding"/>
    <property type="evidence" value="ECO:0007669"/>
    <property type="project" value="UniProtKB-KW"/>
</dbReference>
<sequence>MSRLTLLYPLTILIVVSFYVAPIAQIFSQSNSKKIALGKKLFNSDNLSCNACHSIDGQRFVGASMKGLYGSIIPLTDGSNVKADIEFIKESILEPSKKIRAEYPPVMPIYYKNKISPQELEAIVQYIISLK</sequence>
<feature type="domain" description="Cytochrome c" evidence="6">
    <location>
        <begin position="33"/>
        <end position="131"/>
    </location>
</feature>
<keyword evidence="5" id="KW-0472">Membrane</keyword>
<keyword evidence="8" id="KW-1185">Reference proteome</keyword>
<reference evidence="7" key="1">
    <citation type="journal article" date="2019" name="PLoS Negl. Trop. Dis.">
        <title>Revisiting the worldwide diversity of Leptospira species in the environment.</title>
        <authorList>
            <person name="Vincent A.T."/>
            <person name="Schiettekatte O."/>
            <person name="Bourhy P."/>
            <person name="Veyrier F.J."/>
            <person name="Picardeau M."/>
        </authorList>
    </citation>
    <scope>NUCLEOTIDE SEQUENCE [LARGE SCALE GENOMIC DNA]</scope>
    <source>
        <strain evidence="7">201702455</strain>
    </source>
</reference>
<evidence type="ECO:0000313" key="7">
    <source>
        <dbReference type="EMBL" id="TGL58741.1"/>
    </source>
</evidence>
<dbReference type="Gene3D" id="1.10.760.10">
    <property type="entry name" value="Cytochrome c-like domain"/>
    <property type="match status" value="1"/>
</dbReference>
<protein>
    <recommendedName>
        <fullName evidence="6">Cytochrome c domain-containing protein</fullName>
    </recommendedName>
</protein>
<dbReference type="OrthoDB" id="9773456at2"/>
<dbReference type="GO" id="GO:0009055">
    <property type="term" value="F:electron transfer activity"/>
    <property type="evidence" value="ECO:0007669"/>
    <property type="project" value="InterPro"/>
</dbReference>
<gene>
    <name evidence="7" type="ORF">EHQ64_16960</name>
</gene>
<dbReference type="InterPro" id="IPR036909">
    <property type="entry name" value="Cyt_c-like_dom_sf"/>
</dbReference>
<evidence type="ECO:0000256" key="3">
    <source>
        <dbReference type="ARBA" id="ARBA00023004"/>
    </source>
</evidence>
<dbReference type="Proteomes" id="UP000297762">
    <property type="component" value="Unassembled WGS sequence"/>
</dbReference>
<keyword evidence="5" id="KW-0812">Transmembrane</keyword>
<keyword evidence="5" id="KW-1133">Transmembrane helix</keyword>
<evidence type="ECO:0000256" key="5">
    <source>
        <dbReference type="SAM" id="Phobius"/>
    </source>
</evidence>
<feature type="transmembrane region" description="Helical" evidence="5">
    <location>
        <begin position="6"/>
        <end position="27"/>
    </location>
</feature>
<dbReference type="Pfam" id="PF00034">
    <property type="entry name" value="Cytochrom_C"/>
    <property type="match status" value="1"/>
</dbReference>
<organism evidence="7 8">
    <name type="scientific">Leptospira sarikeiensis</name>
    <dbReference type="NCBI Taxonomy" id="2484943"/>
    <lineage>
        <taxon>Bacteria</taxon>
        <taxon>Pseudomonadati</taxon>
        <taxon>Spirochaetota</taxon>
        <taxon>Spirochaetia</taxon>
        <taxon>Leptospirales</taxon>
        <taxon>Leptospiraceae</taxon>
        <taxon>Leptospira</taxon>
    </lineage>
</organism>
<evidence type="ECO:0000256" key="2">
    <source>
        <dbReference type="ARBA" id="ARBA00022723"/>
    </source>
</evidence>
<dbReference type="InterPro" id="IPR009056">
    <property type="entry name" value="Cyt_c-like_dom"/>
</dbReference>
<keyword evidence="3 4" id="KW-0408">Iron</keyword>
<evidence type="ECO:0000256" key="4">
    <source>
        <dbReference type="PROSITE-ProRule" id="PRU00433"/>
    </source>
</evidence>
<proteinExistence type="predicted"/>
<comment type="caution">
    <text evidence="7">The sequence shown here is derived from an EMBL/GenBank/DDBJ whole genome shotgun (WGS) entry which is preliminary data.</text>
</comment>
<keyword evidence="1 4" id="KW-0349">Heme</keyword>
<dbReference type="GO" id="GO:0020037">
    <property type="term" value="F:heme binding"/>
    <property type="evidence" value="ECO:0007669"/>
    <property type="project" value="InterPro"/>
</dbReference>
<accession>A0A4R9K0U5</accession>
<evidence type="ECO:0000256" key="1">
    <source>
        <dbReference type="ARBA" id="ARBA00022617"/>
    </source>
</evidence>
<evidence type="ECO:0000259" key="6">
    <source>
        <dbReference type="PROSITE" id="PS51007"/>
    </source>
</evidence>
<dbReference type="EMBL" id="RQGF01000035">
    <property type="protein sequence ID" value="TGL58741.1"/>
    <property type="molecule type" value="Genomic_DNA"/>
</dbReference>
<evidence type="ECO:0000313" key="8">
    <source>
        <dbReference type="Proteomes" id="UP000297762"/>
    </source>
</evidence>
<dbReference type="PROSITE" id="PS51007">
    <property type="entry name" value="CYTC"/>
    <property type="match status" value="1"/>
</dbReference>